<dbReference type="InterPro" id="IPR036396">
    <property type="entry name" value="Cyt_P450_sf"/>
</dbReference>
<dbReference type="Proteomes" id="UP001188597">
    <property type="component" value="Unassembled WGS sequence"/>
</dbReference>
<dbReference type="Gene3D" id="1.10.630.10">
    <property type="entry name" value="Cytochrome P450"/>
    <property type="match status" value="1"/>
</dbReference>
<keyword evidence="5" id="KW-0472">Membrane</keyword>
<evidence type="ECO:0000313" key="7">
    <source>
        <dbReference type="Proteomes" id="UP001188597"/>
    </source>
</evidence>
<dbReference type="PANTHER" id="PTHR24298:SF800">
    <property type="entry name" value="CYTOCHROME P450 89A2-RELATED"/>
    <property type="match status" value="1"/>
</dbReference>
<dbReference type="EMBL" id="JAVXUP010000820">
    <property type="protein sequence ID" value="KAK3020329.1"/>
    <property type="molecule type" value="Genomic_DNA"/>
</dbReference>
<evidence type="ECO:0000256" key="4">
    <source>
        <dbReference type="ARBA" id="ARBA00022989"/>
    </source>
</evidence>
<sequence>MSLLSLFGLVWSFSEIKLLLRDFTLKYGPLVTLPLGSSPAIFVASHALTHRALIQNCAVFADHPRALPTNRFFSSDQRNISSATYGPTWSLLRRNLTSKILHPSRVKSYSHARRWVLCLLVHSLILRLDVRVRVMDHIQYAMFCLLVLMCFGDKLDDKQIQQIESVQRRLMLSMSRSNILNFWPRPGKIVFRNRWKELLQLRQDKEDVLIPLVKARISYKAKQQQGAETEDFVAAYVDTLVD</sequence>
<evidence type="ECO:0008006" key="8">
    <source>
        <dbReference type="Google" id="ProtNLM"/>
    </source>
</evidence>
<dbReference type="GO" id="GO:0016709">
    <property type="term" value="F:oxidoreductase activity, acting on paired donors, with incorporation or reduction of molecular oxygen, NAD(P)H as one donor, and incorporation of one atom of oxygen"/>
    <property type="evidence" value="ECO:0007669"/>
    <property type="project" value="TreeGrafter"/>
</dbReference>
<keyword evidence="2" id="KW-0812">Transmembrane</keyword>
<dbReference type="GO" id="GO:0016020">
    <property type="term" value="C:membrane"/>
    <property type="evidence" value="ECO:0007669"/>
    <property type="project" value="UniProtKB-SubCell"/>
</dbReference>
<comment type="caution">
    <text evidence="6">The sequence shown here is derived from an EMBL/GenBank/DDBJ whole genome shotgun (WGS) entry which is preliminary data.</text>
</comment>
<gene>
    <name evidence="6" type="ORF">RJ639_046541</name>
</gene>
<accession>A0AA88W6M0</accession>
<evidence type="ECO:0000313" key="6">
    <source>
        <dbReference type="EMBL" id="KAK3020329.1"/>
    </source>
</evidence>
<evidence type="ECO:0000256" key="3">
    <source>
        <dbReference type="ARBA" id="ARBA00022723"/>
    </source>
</evidence>
<dbReference type="GO" id="GO:0020037">
    <property type="term" value="F:heme binding"/>
    <property type="evidence" value="ECO:0007669"/>
    <property type="project" value="InterPro"/>
</dbReference>
<evidence type="ECO:0000256" key="5">
    <source>
        <dbReference type="ARBA" id="ARBA00023136"/>
    </source>
</evidence>
<dbReference type="InterPro" id="IPR001128">
    <property type="entry name" value="Cyt_P450"/>
</dbReference>
<comment type="subcellular location">
    <subcellularLocation>
        <location evidence="1">Membrane</location>
        <topology evidence="1">Single-pass membrane protein</topology>
    </subcellularLocation>
</comment>
<dbReference type="AlphaFoldDB" id="A0AA88W6M0"/>
<proteinExistence type="predicted"/>
<keyword evidence="4" id="KW-1133">Transmembrane helix</keyword>
<evidence type="ECO:0000256" key="2">
    <source>
        <dbReference type="ARBA" id="ARBA00022692"/>
    </source>
</evidence>
<dbReference type="PANTHER" id="PTHR24298">
    <property type="entry name" value="FLAVONOID 3'-MONOOXYGENASE-RELATED"/>
    <property type="match status" value="1"/>
</dbReference>
<evidence type="ECO:0000256" key="1">
    <source>
        <dbReference type="ARBA" id="ARBA00004167"/>
    </source>
</evidence>
<keyword evidence="3" id="KW-0479">Metal-binding</keyword>
<dbReference type="Pfam" id="PF00067">
    <property type="entry name" value="p450"/>
    <property type="match status" value="1"/>
</dbReference>
<name>A0AA88W6M0_9ASTE</name>
<dbReference type="InterPro" id="IPR051103">
    <property type="entry name" value="Plant_metabolite_P450s"/>
</dbReference>
<reference evidence="6" key="1">
    <citation type="submission" date="2022-12" db="EMBL/GenBank/DDBJ databases">
        <title>Draft genome assemblies for two species of Escallonia (Escalloniales).</title>
        <authorList>
            <person name="Chanderbali A."/>
            <person name="Dervinis C."/>
            <person name="Anghel I."/>
            <person name="Soltis D."/>
            <person name="Soltis P."/>
            <person name="Zapata F."/>
        </authorList>
    </citation>
    <scope>NUCLEOTIDE SEQUENCE</scope>
    <source>
        <strain evidence="6">UCBG64.0493</strain>
        <tissue evidence="6">Leaf</tissue>
    </source>
</reference>
<dbReference type="GO" id="GO:0005506">
    <property type="term" value="F:iron ion binding"/>
    <property type="evidence" value="ECO:0007669"/>
    <property type="project" value="InterPro"/>
</dbReference>
<keyword evidence="7" id="KW-1185">Reference proteome</keyword>
<protein>
    <recommendedName>
        <fullName evidence="8">Cytochrome P450</fullName>
    </recommendedName>
</protein>
<dbReference type="SUPFAM" id="SSF48264">
    <property type="entry name" value="Cytochrome P450"/>
    <property type="match status" value="1"/>
</dbReference>
<organism evidence="6 7">
    <name type="scientific">Escallonia herrerae</name>
    <dbReference type="NCBI Taxonomy" id="1293975"/>
    <lineage>
        <taxon>Eukaryota</taxon>
        <taxon>Viridiplantae</taxon>
        <taxon>Streptophyta</taxon>
        <taxon>Embryophyta</taxon>
        <taxon>Tracheophyta</taxon>
        <taxon>Spermatophyta</taxon>
        <taxon>Magnoliopsida</taxon>
        <taxon>eudicotyledons</taxon>
        <taxon>Gunneridae</taxon>
        <taxon>Pentapetalae</taxon>
        <taxon>asterids</taxon>
        <taxon>campanulids</taxon>
        <taxon>Escalloniales</taxon>
        <taxon>Escalloniaceae</taxon>
        <taxon>Escallonia</taxon>
    </lineage>
</organism>